<sequence length="925" mass="106360">MESVEPPHPSQEEPPLYHEPFLPSNEPSYPPQSPMNETLGVLLQGQEEMEKNVLNFVAALGELINQLASQHLNTQSTPMATCGESKEERSMKETLETPVDNEECGFVLEQVEEAITVTEKEVIEIDVKKASAQPPWHIPYEDLDGVDQEVSSLSDEDHASNPPSEKSTSANELLEYEDSFLIKSENDVEAEILRKGRTGVEYALSRTLETSPPRLSSTPSFEWIRLVSIRLTILSEYGILETDGQLRRLCGIRHKRRMFSSWSCKSMLIKVDTSRDRWKGSTGDNLVRSKRRVWYSVENSEYLPPGWNHDDQLEDVFRIKIWDPGIHGDPLWELKACEELPQGLENSLENDDDYWKNGNYNENRHQGWKNQRWEEPQGFDQPSWQQPPPMRYNQQPFCDVYQDNSFGGPFPDNQPPPNYYGQEPFQGAYQDNEYGGPLCSYQQAPPYAYDLPPQHSPYYQTTSYDPNPYPPYQPPYEPYEPYIDPPQFQPNYSQEPPPPYIPCPYPSTQEHYDSTYDSQAGQESTDRLQEAIDQLHAIIRQKFGPRDSCIEQSIPTDECVEQQVEKMETVEPPHPYQEEPPPYHEPFLPSSEPPYPPQSPMNETLGVLLQGQEEMEKNVLNFVAALGELINQLASQHLNTQSTPMATCRESKEERCMKETLETPVDNEERGFVLEQVEEAITVTEEEVYSSNKIEIDVKKASAQPPWHIPYEDLDRVDQEVSSLSDEDHASNPPCEKSTSANELLEYEDSFLIESENDVEAEIVRKGRTGVEYALSRTLETSPPRLSSTPSFEWIRLVSIRLTISPEYGILETDGQLRRLCGIKRKRRMFSGWSCKSRLIKVDTSRDRYKGSTGDNLVRSKRRVWYSIENLEYWTPGWNHDDQLEDGCKIKIWDLGIHGDPLWELKVCEELPQGLANSLENDDDY</sequence>
<accession>A0A444Y3P4</accession>
<dbReference type="AlphaFoldDB" id="A0A444Y3P4"/>
<comment type="caution">
    <text evidence="2">The sequence shown here is derived from an EMBL/GenBank/DDBJ whole genome shotgun (WGS) entry which is preliminary data.</text>
</comment>
<keyword evidence="3" id="KW-1185">Reference proteome</keyword>
<name>A0A444Y3P4_ARAHY</name>
<dbReference type="Proteomes" id="UP000289738">
    <property type="component" value="Chromosome B08"/>
</dbReference>
<organism evidence="2 3">
    <name type="scientific">Arachis hypogaea</name>
    <name type="common">Peanut</name>
    <dbReference type="NCBI Taxonomy" id="3818"/>
    <lineage>
        <taxon>Eukaryota</taxon>
        <taxon>Viridiplantae</taxon>
        <taxon>Streptophyta</taxon>
        <taxon>Embryophyta</taxon>
        <taxon>Tracheophyta</taxon>
        <taxon>Spermatophyta</taxon>
        <taxon>Magnoliopsida</taxon>
        <taxon>eudicotyledons</taxon>
        <taxon>Gunneridae</taxon>
        <taxon>Pentapetalae</taxon>
        <taxon>rosids</taxon>
        <taxon>fabids</taxon>
        <taxon>Fabales</taxon>
        <taxon>Fabaceae</taxon>
        <taxon>Papilionoideae</taxon>
        <taxon>50 kb inversion clade</taxon>
        <taxon>dalbergioids sensu lato</taxon>
        <taxon>Dalbergieae</taxon>
        <taxon>Pterocarpus clade</taxon>
        <taxon>Arachis</taxon>
    </lineage>
</organism>
<gene>
    <name evidence="2" type="ORF">Ahy_B08g092277</name>
</gene>
<evidence type="ECO:0000313" key="2">
    <source>
        <dbReference type="EMBL" id="RYQ96509.1"/>
    </source>
</evidence>
<evidence type="ECO:0000256" key="1">
    <source>
        <dbReference type="SAM" id="MobiDB-lite"/>
    </source>
</evidence>
<reference evidence="2 3" key="1">
    <citation type="submission" date="2019-01" db="EMBL/GenBank/DDBJ databases">
        <title>Sequencing of cultivated peanut Arachis hypogaea provides insights into genome evolution and oil improvement.</title>
        <authorList>
            <person name="Chen X."/>
        </authorList>
    </citation>
    <scope>NUCLEOTIDE SEQUENCE [LARGE SCALE GENOMIC DNA]</scope>
    <source>
        <strain evidence="3">cv. Fuhuasheng</strain>
        <tissue evidence="2">Leaves</tissue>
    </source>
</reference>
<feature type="region of interest" description="Disordered" evidence="1">
    <location>
        <begin position="1"/>
        <end position="37"/>
    </location>
</feature>
<protein>
    <submittedName>
        <fullName evidence="2">Uncharacterized protein</fullName>
    </submittedName>
</protein>
<feature type="region of interest" description="Disordered" evidence="1">
    <location>
        <begin position="718"/>
        <end position="739"/>
    </location>
</feature>
<evidence type="ECO:0000313" key="3">
    <source>
        <dbReference type="Proteomes" id="UP000289738"/>
    </source>
</evidence>
<proteinExistence type="predicted"/>
<feature type="region of interest" description="Disordered" evidence="1">
    <location>
        <begin position="148"/>
        <end position="170"/>
    </location>
</feature>
<feature type="compositionally biased region" description="Polar residues" evidence="1">
    <location>
        <begin position="161"/>
        <end position="170"/>
    </location>
</feature>
<dbReference type="EMBL" id="SDMP01000018">
    <property type="protein sequence ID" value="RYQ96509.1"/>
    <property type="molecule type" value="Genomic_DNA"/>
</dbReference>
<feature type="region of interest" description="Disordered" evidence="1">
    <location>
        <begin position="423"/>
        <end position="473"/>
    </location>
</feature>